<dbReference type="AlphaFoldDB" id="A0A0F9JHX3"/>
<feature type="transmembrane region" description="Helical" evidence="6">
    <location>
        <begin position="46"/>
        <end position="65"/>
    </location>
</feature>
<evidence type="ECO:0000256" key="4">
    <source>
        <dbReference type="ARBA" id="ARBA00022989"/>
    </source>
</evidence>
<dbReference type="InterPro" id="IPR036259">
    <property type="entry name" value="MFS_trans_sf"/>
</dbReference>
<feature type="transmembrane region" description="Helical" evidence="6">
    <location>
        <begin position="308"/>
        <end position="333"/>
    </location>
</feature>
<dbReference type="GO" id="GO:0022857">
    <property type="term" value="F:transmembrane transporter activity"/>
    <property type="evidence" value="ECO:0007669"/>
    <property type="project" value="InterPro"/>
</dbReference>
<dbReference type="InterPro" id="IPR005829">
    <property type="entry name" value="Sugar_transporter_CS"/>
</dbReference>
<feature type="transmembrane region" description="Helical" evidence="6">
    <location>
        <begin position="5"/>
        <end position="26"/>
    </location>
</feature>
<dbReference type="PROSITE" id="PS50850">
    <property type="entry name" value="MFS"/>
    <property type="match status" value="1"/>
</dbReference>
<evidence type="ECO:0000256" key="2">
    <source>
        <dbReference type="ARBA" id="ARBA00022448"/>
    </source>
</evidence>
<gene>
    <name evidence="8" type="ORF">LCGC14_1450630</name>
</gene>
<keyword evidence="4 6" id="KW-1133">Transmembrane helix</keyword>
<reference evidence="8" key="1">
    <citation type="journal article" date="2015" name="Nature">
        <title>Complex archaea that bridge the gap between prokaryotes and eukaryotes.</title>
        <authorList>
            <person name="Spang A."/>
            <person name="Saw J.H."/>
            <person name="Jorgensen S.L."/>
            <person name="Zaremba-Niedzwiedzka K."/>
            <person name="Martijn J."/>
            <person name="Lind A.E."/>
            <person name="van Eijk R."/>
            <person name="Schleper C."/>
            <person name="Guy L."/>
            <person name="Ettema T.J."/>
        </authorList>
    </citation>
    <scope>NUCLEOTIDE SEQUENCE</scope>
</reference>
<protein>
    <recommendedName>
        <fullName evidence="7">Major facilitator superfamily (MFS) profile domain-containing protein</fullName>
    </recommendedName>
</protein>
<dbReference type="InterPro" id="IPR011701">
    <property type="entry name" value="MFS"/>
</dbReference>
<dbReference type="EMBL" id="LAZR01009988">
    <property type="protein sequence ID" value="KKM69459.1"/>
    <property type="molecule type" value="Genomic_DNA"/>
</dbReference>
<dbReference type="Gene3D" id="1.20.1720.10">
    <property type="entry name" value="Multidrug resistance protein D"/>
    <property type="match status" value="1"/>
</dbReference>
<accession>A0A0F9JHX3</accession>
<dbReference type="Pfam" id="PF07690">
    <property type="entry name" value="MFS_1"/>
    <property type="match status" value="1"/>
</dbReference>
<feature type="transmembrane region" description="Helical" evidence="6">
    <location>
        <begin position="252"/>
        <end position="271"/>
    </location>
</feature>
<evidence type="ECO:0000256" key="3">
    <source>
        <dbReference type="ARBA" id="ARBA00022692"/>
    </source>
</evidence>
<dbReference type="PROSITE" id="PS00216">
    <property type="entry name" value="SUGAR_TRANSPORT_1"/>
    <property type="match status" value="1"/>
</dbReference>
<feature type="transmembrane region" description="Helical" evidence="6">
    <location>
        <begin position="165"/>
        <end position="186"/>
    </location>
</feature>
<evidence type="ECO:0000313" key="8">
    <source>
        <dbReference type="EMBL" id="KKM69459.1"/>
    </source>
</evidence>
<feature type="transmembrane region" description="Helical" evidence="6">
    <location>
        <begin position="136"/>
        <end position="159"/>
    </location>
</feature>
<dbReference type="PRINTS" id="PR01035">
    <property type="entry name" value="TCRTETA"/>
</dbReference>
<feature type="transmembrane region" description="Helical" evidence="6">
    <location>
        <begin position="106"/>
        <end position="124"/>
    </location>
</feature>
<dbReference type="Gene3D" id="1.20.1250.20">
    <property type="entry name" value="MFS general substrate transporter like domains"/>
    <property type="match status" value="1"/>
</dbReference>
<dbReference type="InterPro" id="IPR050930">
    <property type="entry name" value="MFS_Vesicular_Transporter"/>
</dbReference>
<evidence type="ECO:0000256" key="6">
    <source>
        <dbReference type="SAM" id="Phobius"/>
    </source>
</evidence>
<dbReference type="PANTHER" id="PTHR23506">
    <property type="entry name" value="GH10249P"/>
    <property type="match status" value="1"/>
</dbReference>
<keyword evidence="2" id="KW-0813">Transport</keyword>
<comment type="subcellular location">
    <subcellularLocation>
        <location evidence="1">Membrane</location>
        <topology evidence="1">Multi-pass membrane protein</topology>
    </subcellularLocation>
</comment>
<dbReference type="InterPro" id="IPR001958">
    <property type="entry name" value="Tet-R_TetA/multi-R_MdtG-like"/>
</dbReference>
<dbReference type="SUPFAM" id="SSF103473">
    <property type="entry name" value="MFS general substrate transporter"/>
    <property type="match status" value="1"/>
</dbReference>
<sequence>MNRKVLYFLIISFIGFFAIFSSTMSKSPILPLFAISLTTSEFERQFIGYVIAASTVPGILVSMFAGRLSDVYGRKKLLLISTIIFATAPIFYFFAFNIWMLMIIRFYHGFSTAIFVPVATAAIAESYPEKKGKYISLFSSITLVGRFLAPLTGGAILFITNYYYYGVYIGCAISGTIALSLTLFLYRNRHHDSENVTHTDKSSLTIKEFLKGFKEVLSNKGILITSVVQASQYFAYGIVEAYVILYADSLNFNPWIIGVIPAILTLMLVVFKPLMGSISDKVGRRLIIIAGLLLGGGISLLIPLTTGYIWLILILCGFGIGMAMVISSTAAYVSDLSKRENYGAAIGTLSTIMDIGQTIGPILGGYILIAFSFGGVFLMVGAVLLASAYLF</sequence>
<feature type="domain" description="Major facilitator superfamily (MFS) profile" evidence="7">
    <location>
        <begin position="7"/>
        <end position="391"/>
    </location>
</feature>
<dbReference type="CDD" id="cd17325">
    <property type="entry name" value="MFS_MdtG_SLC18_like"/>
    <property type="match status" value="1"/>
</dbReference>
<feature type="transmembrane region" description="Helical" evidence="6">
    <location>
        <begin position="366"/>
        <end position="390"/>
    </location>
</feature>
<proteinExistence type="predicted"/>
<dbReference type="GO" id="GO:0016020">
    <property type="term" value="C:membrane"/>
    <property type="evidence" value="ECO:0007669"/>
    <property type="project" value="UniProtKB-SubCell"/>
</dbReference>
<keyword evidence="3 6" id="KW-0812">Transmembrane</keyword>
<keyword evidence="5 6" id="KW-0472">Membrane</keyword>
<evidence type="ECO:0000256" key="5">
    <source>
        <dbReference type="ARBA" id="ARBA00023136"/>
    </source>
</evidence>
<feature type="transmembrane region" description="Helical" evidence="6">
    <location>
        <begin position="77"/>
        <end position="100"/>
    </location>
</feature>
<organism evidence="8">
    <name type="scientific">marine sediment metagenome</name>
    <dbReference type="NCBI Taxonomy" id="412755"/>
    <lineage>
        <taxon>unclassified sequences</taxon>
        <taxon>metagenomes</taxon>
        <taxon>ecological metagenomes</taxon>
    </lineage>
</organism>
<name>A0A0F9JHX3_9ZZZZ</name>
<evidence type="ECO:0000259" key="7">
    <source>
        <dbReference type="PROSITE" id="PS50850"/>
    </source>
</evidence>
<evidence type="ECO:0000256" key="1">
    <source>
        <dbReference type="ARBA" id="ARBA00004141"/>
    </source>
</evidence>
<dbReference type="PANTHER" id="PTHR23506:SF23">
    <property type="entry name" value="GH10249P"/>
    <property type="match status" value="1"/>
</dbReference>
<feature type="transmembrane region" description="Helical" evidence="6">
    <location>
        <begin position="283"/>
        <end position="302"/>
    </location>
</feature>
<comment type="caution">
    <text evidence="8">The sequence shown here is derived from an EMBL/GenBank/DDBJ whole genome shotgun (WGS) entry which is preliminary data.</text>
</comment>
<dbReference type="InterPro" id="IPR020846">
    <property type="entry name" value="MFS_dom"/>
</dbReference>